<evidence type="ECO:0000313" key="1">
    <source>
        <dbReference type="EMBL" id="MCB8563420.1"/>
    </source>
</evidence>
<dbReference type="RefSeq" id="WP_227408773.1">
    <property type="nucleotide sequence ID" value="NZ_JAJDKQ010000165.1"/>
</dbReference>
<name>A0AAW4VIP1_9FIRM</name>
<gene>
    <name evidence="1" type="ORF">LJD74_15655</name>
</gene>
<evidence type="ECO:0000313" key="2">
    <source>
        <dbReference type="Proteomes" id="UP001197827"/>
    </source>
</evidence>
<feature type="non-terminal residue" evidence="1">
    <location>
        <position position="75"/>
    </location>
</feature>
<dbReference type="Proteomes" id="UP001197827">
    <property type="component" value="Unassembled WGS sequence"/>
</dbReference>
<feature type="non-terminal residue" evidence="1">
    <location>
        <position position="1"/>
    </location>
</feature>
<dbReference type="EMBL" id="JAJDKQ010000165">
    <property type="protein sequence ID" value="MCB8563420.1"/>
    <property type="molecule type" value="Genomic_DNA"/>
</dbReference>
<dbReference type="AlphaFoldDB" id="A0AAW4VIP1"/>
<evidence type="ECO:0008006" key="3">
    <source>
        <dbReference type="Google" id="ProtNLM"/>
    </source>
</evidence>
<proteinExistence type="predicted"/>
<sequence>GTLTVTETKAPNGYLLDGAYMQADGSSEQIKGTYLTQISEDGELAVLSGSNQYSVSDKVIRGGVKIQKRDLETKD</sequence>
<protein>
    <recommendedName>
        <fullName evidence="3">Prealbumin-like fold domain-containing protein</fullName>
    </recommendedName>
</protein>
<comment type="caution">
    <text evidence="1">The sequence shown here is derived from an EMBL/GenBank/DDBJ whole genome shotgun (WGS) entry which is preliminary data.</text>
</comment>
<reference evidence="1" key="1">
    <citation type="submission" date="2021-10" db="EMBL/GenBank/DDBJ databases">
        <title>Collection of gut derived symbiotic bacterial strains cultured from healthy donors.</title>
        <authorList>
            <person name="Lin H."/>
            <person name="Littmann E."/>
            <person name="Kohout C."/>
            <person name="Pamer E.G."/>
        </authorList>
    </citation>
    <scope>NUCLEOTIDE SEQUENCE</scope>
    <source>
        <strain evidence="1">DFI.5.2</strain>
    </source>
</reference>
<accession>A0AAW4VIP1</accession>
<organism evidence="1 2">
    <name type="scientific">Faecalibacillus intestinalis</name>
    <dbReference type="NCBI Taxonomy" id="1982626"/>
    <lineage>
        <taxon>Bacteria</taxon>
        <taxon>Bacillati</taxon>
        <taxon>Bacillota</taxon>
        <taxon>Erysipelotrichia</taxon>
        <taxon>Erysipelotrichales</taxon>
        <taxon>Coprobacillaceae</taxon>
        <taxon>Faecalibacillus</taxon>
    </lineage>
</organism>